<name>A0A9P7NDV4_9HYPO</name>
<dbReference type="AlphaFoldDB" id="A0A9P7NDV4"/>
<protein>
    <submittedName>
        <fullName evidence="1">Uncharacterized protein</fullName>
    </submittedName>
</protein>
<evidence type="ECO:0000313" key="1">
    <source>
        <dbReference type="EMBL" id="KAG6012367.1"/>
    </source>
</evidence>
<evidence type="ECO:0000313" key="2">
    <source>
        <dbReference type="Proteomes" id="UP000748025"/>
    </source>
</evidence>
<organism evidence="1 2">
    <name type="scientific">Claviceps pusilla</name>
    <dbReference type="NCBI Taxonomy" id="123648"/>
    <lineage>
        <taxon>Eukaryota</taxon>
        <taxon>Fungi</taxon>
        <taxon>Dikarya</taxon>
        <taxon>Ascomycota</taxon>
        <taxon>Pezizomycotina</taxon>
        <taxon>Sordariomycetes</taxon>
        <taxon>Hypocreomycetidae</taxon>
        <taxon>Hypocreales</taxon>
        <taxon>Clavicipitaceae</taxon>
        <taxon>Claviceps</taxon>
    </lineage>
</organism>
<gene>
    <name evidence="1" type="ORF">E4U43_007825</name>
</gene>
<keyword evidence="2" id="KW-1185">Reference proteome</keyword>
<dbReference type="EMBL" id="SRPW01000751">
    <property type="protein sequence ID" value="KAG6012367.1"/>
    <property type="molecule type" value="Genomic_DNA"/>
</dbReference>
<dbReference type="Proteomes" id="UP000748025">
    <property type="component" value="Unassembled WGS sequence"/>
</dbReference>
<comment type="caution">
    <text evidence="1">The sequence shown here is derived from an EMBL/GenBank/DDBJ whole genome shotgun (WGS) entry which is preliminary data.</text>
</comment>
<accession>A0A9P7NDV4</accession>
<reference evidence="1" key="1">
    <citation type="journal article" date="2020" name="bioRxiv">
        <title>Whole genome comparisons of ergot fungi reveals the divergence and evolution of species within the genus Claviceps are the result of varying mechanisms driving genome evolution and host range expansion.</title>
        <authorList>
            <person name="Wyka S.A."/>
            <person name="Mondo S.J."/>
            <person name="Liu M."/>
            <person name="Dettman J."/>
            <person name="Nalam V."/>
            <person name="Broders K.D."/>
        </authorList>
    </citation>
    <scope>NUCLEOTIDE SEQUENCE</scope>
    <source>
        <strain evidence="1">CCC 602</strain>
    </source>
</reference>
<sequence>MAVRELEQGRHDLVSEHKLTNEITKKVPQQLSPHLSSELVDQVKIPPPPHGIWSIWSLKPNAPNTGHLRTRSPGSVSAFQPPDMGDTSTLSKALEIDKICAFNRSYARLAIFYRRLFRFGISASEAAKAQIASTGDDPATVALAAQ</sequence>
<proteinExistence type="predicted"/>